<evidence type="ECO:0000313" key="11">
    <source>
        <dbReference type="EMBL" id="BCU71540.1"/>
    </source>
</evidence>
<evidence type="ECO:0000256" key="9">
    <source>
        <dbReference type="RuleBase" id="RU363032"/>
    </source>
</evidence>
<keyword evidence="3 9" id="KW-0813">Transport</keyword>
<evidence type="ECO:0000256" key="3">
    <source>
        <dbReference type="ARBA" id="ARBA00022448"/>
    </source>
</evidence>
<name>A0A8D5U9I4_9CREN</name>
<proteinExistence type="inferred from homology"/>
<evidence type="ECO:0000256" key="6">
    <source>
        <dbReference type="ARBA" id="ARBA00022692"/>
    </source>
</evidence>
<comment type="subcellular location">
    <subcellularLocation>
        <location evidence="1 9">Cell membrane</location>
        <topology evidence="1 9">Multi-pass membrane protein</topology>
    </subcellularLocation>
</comment>
<dbReference type="RefSeq" id="WP_221288348.1">
    <property type="nucleotide sequence ID" value="NZ_AP024597.1"/>
</dbReference>
<dbReference type="SUPFAM" id="SSF161098">
    <property type="entry name" value="MetI-like"/>
    <property type="match status" value="1"/>
</dbReference>
<keyword evidence="4" id="KW-1003">Cell membrane</keyword>
<dbReference type="KEGG" id="csty:KN1_28370"/>
<evidence type="ECO:0000256" key="2">
    <source>
        <dbReference type="ARBA" id="ARBA00009047"/>
    </source>
</evidence>
<dbReference type="InterPro" id="IPR000515">
    <property type="entry name" value="MetI-like"/>
</dbReference>
<feature type="transmembrane region" description="Helical" evidence="9">
    <location>
        <begin position="97"/>
        <end position="121"/>
    </location>
</feature>
<dbReference type="AlphaFoldDB" id="A0A8D5U9I4"/>
<dbReference type="PANTHER" id="PTHR32243:SF50">
    <property type="entry name" value="MALTOSE_MALTODEXTRIN TRANSPORT SYSTEM PERMEASE PROTEIN MALG"/>
    <property type="match status" value="1"/>
</dbReference>
<dbReference type="InterPro" id="IPR035906">
    <property type="entry name" value="MetI-like_sf"/>
</dbReference>
<keyword evidence="12" id="KW-1185">Reference proteome</keyword>
<evidence type="ECO:0000256" key="5">
    <source>
        <dbReference type="ARBA" id="ARBA00022597"/>
    </source>
</evidence>
<evidence type="ECO:0000259" key="10">
    <source>
        <dbReference type="PROSITE" id="PS50928"/>
    </source>
</evidence>
<dbReference type="GeneID" id="66164552"/>
<dbReference type="CDD" id="cd06261">
    <property type="entry name" value="TM_PBP2"/>
    <property type="match status" value="1"/>
</dbReference>
<evidence type="ECO:0000256" key="7">
    <source>
        <dbReference type="ARBA" id="ARBA00022989"/>
    </source>
</evidence>
<evidence type="ECO:0000256" key="8">
    <source>
        <dbReference type="ARBA" id="ARBA00023136"/>
    </source>
</evidence>
<keyword evidence="8 9" id="KW-0472">Membrane</keyword>
<sequence>MNKLAYIVLAIFIVFLIYPIYVLFLVSFVPPIYTVDRLYPYQFPVALTLSNLQQALSNSQLIHALYKSLETATLVGLIAVALGIPTAYGLSKLPEKVAYGITTLLFTVNMMPSIVVAIPIASDFIKLGLFDSALGLALAQELIALPLTSFILLGTFQSIPPELEFQARVDGAGLFRSLSEVVLPLAREGIIASFLLSWMLSWDEFTFAVLISPIRPTLPVLIYLYTTRGNILEAASFSLFLTLPVIILTILLQKYLRGEYLGGGLKG</sequence>
<dbReference type="EMBL" id="AP024597">
    <property type="protein sequence ID" value="BCU71540.1"/>
    <property type="molecule type" value="Genomic_DNA"/>
</dbReference>
<gene>
    <name evidence="11" type="ORF">KN1_28370</name>
</gene>
<feature type="domain" description="ABC transmembrane type-1" evidence="10">
    <location>
        <begin position="65"/>
        <end position="252"/>
    </location>
</feature>
<dbReference type="Pfam" id="PF00528">
    <property type="entry name" value="BPD_transp_1"/>
    <property type="match status" value="1"/>
</dbReference>
<feature type="transmembrane region" description="Helical" evidence="9">
    <location>
        <begin position="237"/>
        <end position="256"/>
    </location>
</feature>
<dbReference type="PROSITE" id="PS50928">
    <property type="entry name" value="ABC_TM1"/>
    <property type="match status" value="1"/>
</dbReference>
<dbReference type="Proteomes" id="UP000825123">
    <property type="component" value="Chromosome"/>
</dbReference>
<reference evidence="11 12" key="1">
    <citation type="submission" date="2021-04" db="EMBL/GenBank/DDBJ databases">
        <title>Complete genome sequence of Stygiolobus sp. KN-1.</title>
        <authorList>
            <person name="Nakamura K."/>
            <person name="Sakai H."/>
            <person name="Kurosawa N."/>
        </authorList>
    </citation>
    <scope>NUCLEOTIDE SEQUENCE [LARGE SCALE GENOMIC DNA]</scope>
    <source>
        <strain evidence="11 12">KN-1</strain>
    </source>
</reference>
<dbReference type="PANTHER" id="PTHR32243">
    <property type="entry name" value="MALTOSE TRANSPORT SYSTEM PERMEASE-RELATED"/>
    <property type="match status" value="1"/>
</dbReference>
<comment type="similarity">
    <text evidence="2">Belongs to the binding-protein-dependent transport system permease family. MalFG subfamily.</text>
</comment>
<keyword evidence="5" id="KW-0762">Sugar transport</keyword>
<feature type="transmembrane region" description="Helical" evidence="9">
    <location>
        <begin position="7"/>
        <end position="33"/>
    </location>
</feature>
<feature type="transmembrane region" description="Helical" evidence="9">
    <location>
        <begin position="71"/>
        <end position="90"/>
    </location>
</feature>
<accession>A0A8D5U9I4</accession>
<evidence type="ECO:0000313" key="12">
    <source>
        <dbReference type="Proteomes" id="UP000825123"/>
    </source>
</evidence>
<dbReference type="GO" id="GO:0005886">
    <property type="term" value="C:plasma membrane"/>
    <property type="evidence" value="ECO:0007669"/>
    <property type="project" value="UniProtKB-SubCell"/>
</dbReference>
<protein>
    <submittedName>
        <fullName evidence="11">Sugar ABC transporter permease</fullName>
    </submittedName>
</protein>
<feature type="transmembrane region" description="Helical" evidence="9">
    <location>
        <begin position="205"/>
        <end position="225"/>
    </location>
</feature>
<evidence type="ECO:0000256" key="4">
    <source>
        <dbReference type="ARBA" id="ARBA00022475"/>
    </source>
</evidence>
<keyword evidence="6 9" id="KW-0812">Transmembrane</keyword>
<dbReference type="Gene3D" id="1.10.3720.10">
    <property type="entry name" value="MetI-like"/>
    <property type="match status" value="1"/>
</dbReference>
<dbReference type="InterPro" id="IPR050901">
    <property type="entry name" value="BP-dep_ABC_trans_perm"/>
</dbReference>
<dbReference type="GO" id="GO:0055085">
    <property type="term" value="P:transmembrane transport"/>
    <property type="evidence" value="ECO:0007669"/>
    <property type="project" value="InterPro"/>
</dbReference>
<evidence type="ECO:0000256" key="1">
    <source>
        <dbReference type="ARBA" id="ARBA00004651"/>
    </source>
</evidence>
<keyword evidence="7 9" id="KW-1133">Transmembrane helix</keyword>
<organism evidence="11 12">
    <name type="scientific">Stygiolobus caldivivus</name>
    <dbReference type="NCBI Taxonomy" id="2824673"/>
    <lineage>
        <taxon>Archaea</taxon>
        <taxon>Thermoproteota</taxon>
        <taxon>Thermoprotei</taxon>
        <taxon>Sulfolobales</taxon>
        <taxon>Sulfolobaceae</taxon>
        <taxon>Stygiolobus</taxon>
    </lineage>
</organism>